<dbReference type="CDD" id="cd03399">
    <property type="entry name" value="SPFH_flotillin"/>
    <property type="match status" value="1"/>
</dbReference>
<feature type="coiled-coil region" evidence="4">
    <location>
        <begin position="220"/>
        <end position="285"/>
    </location>
</feature>
<dbReference type="PATRIC" id="fig|1435051.3.peg.1047"/>
<dbReference type="GO" id="GO:0072659">
    <property type="term" value="P:protein localization to plasma membrane"/>
    <property type="evidence" value="ECO:0007669"/>
    <property type="project" value="TreeGrafter"/>
</dbReference>
<keyword evidence="3" id="KW-0472">Membrane</keyword>
<dbReference type="SMART" id="SM00244">
    <property type="entry name" value="PHB"/>
    <property type="match status" value="1"/>
</dbReference>
<sequence>MPTALIIGVVAVVLIIVLATASYKVCPANRVMVITGPGGRRFVSGGAAFIIPFIMRVDWLSLGAVQSLLKTDTPIPTKDAILIDVNAVANFQIASETMTMDENGKRIKALENAAKNYLNQSKDKMEKDVTQVLLGKLREVIGKTELKELMENRDTFATTVAESAKIDMERLGLQLTTFNIQDFTDRQNVIVNMGAEMAAEIQRNAKLAAIRAEQDVAIRQNELDLKNAELQTAADKAKAEADAVRGITAAEQSKTLKVKEQEAEIAAAEKRAVLAQRNAEVKEQELNATVRKQAEADRYATEQKADAELYATRKSAEAELYRRQQEAQATQATADADAHATSVRGSAEGEAARARGVGEAEAIRAQGDAYNSMNNTFILAQQYIAILPEMVKAAAEPLTKVDHITMYGDGNGTRLVGETVNNVSQISEGLSQSLGIDLKGLLNSVVAGHAAGDALKQSAPKPVSESALDAHGL</sequence>
<dbReference type="InterPro" id="IPR027705">
    <property type="entry name" value="Flotillin_fam"/>
</dbReference>
<dbReference type="GO" id="GO:0002020">
    <property type="term" value="F:protease binding"/>
    <property type="evidence" value="ECO:0007669"/>
    <property type="project" value="TreeGrafter"/>
</dbReference>
<dbReference type="RefSeq" id="WP_200864825.1">
    <property type="nucleotide sequence ID" value="NZ_AZMV01000004.1"/>
</dbReference>
<dbReference type="InterPro" id="IPR036013">
    <property type="entry name" value="Band_7/SPFH_dom_sf"/>
</dbReference>
<evidence type="ECO:0000256" key="5">
    <source>
        <dbReference type="SAM" id="MobiDB-lite"/>
    </source>
</evidence>
<dbReference type="InterPro" id="IPR001107">
    <property type="entry name" value="Band_7"/>
</dbReference>
<dbReference type="AlphaFoldDB" id="W4N968"/>
<keyword evidence="8" id="KW-1185">Reference proteome</keyword>
<evidence type="ECO:0000313" key="7">
    <source>
        <dbReference type="EMBL" id="ETY71569.1"/>
    </source>
</evidence>
<dbReference type="PANTHER" id="PTHR13806:SF46">
    <property type="entry name" value="FLOTILLIN-1-RELATED"/>
    <property type="match status" value="1"/>
</dbReference>
<reference evidence="7 8" key="1">
    <citation type="journal article" date="2014" name="Genome Announc.">
        <title>The Genome Sequence of Bifidobacterium moukalabense DSM 27321 Highlights the Close Phylogenetic Relatedness with the Bifidobacterium dentium Taxon.</title>
        <authorList>
            <person name="Lugli G.A."/>
            <person name="Duranti S."/>
            <person name="Milani C."/>
            <person name="Turroni F."/>
            <person name="Viappiani A."/>
            <person name="Mangifesta M."/>
            <person name="van Sinderen D."/>
            <person name="Ventura M."/>
        </authorList>
    </citation>
    <scope>NUCLEOTIDE SEQUENCE [LARGE SCALE GENOMIC DNA]</scope>
    <source>
        <strain evidence="7 8">DSM 27321</strain>
    </source>
</reference>
<dbReference type="Proteomes" id="UP000019155">
    <property type="component" value="Unassembled WGS sequence"/>
</dbReference>
<comment type="subcellular location">
    <subcellularLocation>
        <location evidence="1">Membrane</location>
    </subcellularLocation>
</comment>
<feature type="domain" description="Band 7" evidence="6">
    <location>
        <begin position="21"/>
        <end position="197"/>
    </location>
</feature>
<dbReference type="InterPro" id="IPR031905">
    <property type="entry name" value="Flotillin_C"/>
</dbReference>
<dbReference type="PANTHER" id="PTHR13806">
    <property type="entry name" value="FLOTILLIN-RELATED"/>
    <property type="match status" value="1"/>
</dbReference>
<dbReference type="eggNOG" id="COG2268">
    <property type="taxonomic scope" value="Bacteria"/>
</dbReference>
<name>W4N968_9BIFI</name>
<feature type="coiled-coil region" evidence="4">
    <location>
        <begin position="100"/>
        <end position="127"/>
    </location>
</feature>
<dbReference type="GO" id="GO:0005886">
    <property type="term" value="C:plasma membrane"/>
    <property type="evidence" value="ECO:0007669"/>
    <property type="project" value="TreeGrafter"/>
</dbReference>
<dbReference type="Pfam" id="PF15975">
    <property type="entry name" value="Flot"/>
    <property type="match status" value="1"/>
</dbReference>
<dbReference type="STRING" id="1435051.BMOU_1068"/>
<dbReference type="Gene3D" id="3.30.479.30">
    <property type="entry name" value="Band 7 domain"/>
    <property type="match status" value="1"/>
</dbReference>
<protein>
    <submittedName>
        <fullName evidence="7">Conserved surface-anchored protein Band 7 family</fullName>
    </submittedName>
</protein>
<dbReference type="EMBL" id="AZMV01000004">
    <property type="protein sequence ID" value="ETY71569.1"/>
    <property type="molecule type" value="Genomic_DNA"/>
</dbReference>
<dbReference type="SUPFAM" id="SSF117892">
    <property type="entry name" value="Band 7/SPFH domain"/>
    <property type="match status" value="1"/>
</dbReference>
<evidence type="ECO:0000256" key="4">
    <source>
        <dbReference type="SAM" id="Coils"/>
    </source>
</evidence>
<evidence type="ECO:0000256" key="1">
    <source>
        <dbReference type="ARBA" id="ARBA00004370"/>
    </source>
</evidence>
<evidence type="ECO:0000256" key="3">
    <source>
        <dbReference type="ARBA" id="ARBA00023136"/>
    </source>
</evidence>
<keyword evidence="4" id="KW-0175">Coiled coil</keyword>
<accession>W4N968</accession>
<organism evidence="7 8">
    <name type="scientific">Bifidobacterium moukalabense DSM 27321</name>
    <dbReference type="NCBI Taxonomy" id="1435051"/>
    <lineage>
        <taxon>Bacteria</taxon>
        <taxon>Bacillati</taxon>
        <taxon>Actinomycetota</taxon>
        <taxon>Actinomycetes</taxon>
        <taxon>Bifidobacteriales</taxon>
        <taxon>Bifidobacteriaceae</taxon>
        <taxon>Bifidobacterium</taxon>
    </lineage>
</organism>
<comment type="caution">
    <text evidence="7">The sequence shown here is derived from an EMBL/GenBank/DDBJ whole genome shotgun (WGS) entry which is preliminary data.</text>
</comment>
<evidence type="ECO:0000259" key="6">
    <source>
        <dbReference type="SMART" id="SM00244"/>
    </source>
</evidence>
<evidence type="ECO:0000256" key="2">
    <source>
        <dbReference type="ARBA" id="ARBA00007161"/>
    </source>
</evidence>
<gene>
    <name evidence="7" type="ORF">BMOU_1068</name>
</gene>
<feature type="compositionally biased region" description="Low complexity" evidence="5">
    <location>
        <begin position="326"/>
        <end position="349"/>
    </location>
</feature>
<dbReference type="GeneID" id="97502313"/>
<proteinExistence type="inferred from homology"/>
<comment type="similarity">
    <text evidence="2">Belongs to the band 7/mec-2 family. Flotillin subfamily.</text>
</comment>
<dbReference type="Pfam" id="PF01145">
    <property type="entry name" value="Band_7"/>
    <property type="match status" value="1"/>
</dbReference>
<feature type="region of interest" description="Disordered" evidence="5">
    <location>
        <begin position="321"/>
        <end position="355"/>
    </location>
</feature>
<evidence type="ECO:0000313" key="8">
    <source>
        <dbReference type="Proteomes" id="UP000019155"/>
    </source>
</evidence>